<protein>
    <recommendedName>
        <fullName evidence="2">histidine kinase</fullName>
        <ecNumber evidence="2">2.7.13.3</ecNumber>
    </recommendedName>
</protein>
<dbReference type="InterPro" id="IPR005467">
    <property type="entry name" value="His_kinase_dom"/>
</dbReference>
<dbReference type="SMART" id="SM00387">
    <property type="entry name" value="HATPase_c"/>
    <property type="match status" value="1"/>
</dbReference>
<dbReference type="GO" id="GO:0000156">
    <property type="term" value="F:phosphorelay response regulator activity"/>
    <property type="evidence" value="ECO:0007669"/>
    <property type="project" value="TreeGrafter"/>
</dbReference>
<dbReference type="PRINTS" id="PR00344">
    <property type="entry name" value="BCTRLSENSOR"/>
</dbReference>
<keyword evidence="3" id="KW-0597">Phosphoprotein</keyword>
<dbReference type="EMBL" id="LO017727">
    <property type="protein sequence ID" value="CRH08046.1"/>
    <property type="molecule type" value="Genomic_DNA"/>
</dbReference>
<dbReference type="SUPFAM" id="SSF55785">
    <property type="entry name" value="PYP-like sensor domain (PAS domain)"/>
    <property type="match status" value="1"/>
</dbReference>
<dbReference type="AlphaFoldDB" id="A0A1S7LQJ2"/>
<sequence length="372" mass="42788">MADHGPSLERRLHDYQWLFDHADVATIIIDYDGTYLDYNHAYCRLVGFTHKDQLTNFHPSDVSPQRQPNGRDSYEMANEMIQLAQSRGKHSFDWLHRRPSGEEFLSRVVLERITFSGRNAIRATLYDISEYKKLERMVAEKTRALARSNQDLEDFAHMASHDLKAPLNTIYGFTDVLCEELKERISDEEKSYLKKIRLSVRRMSQMVSNMLEMASIESHAKPLVVVDLQRVLESALANLESLREERGARIDSCDLPMVLGDRQQLIQVFQNLIANAIKYAKPGQQPQITIRHQAGRDEDTIAIEDHGIGISPEELQEIFEMFSRSDRVGEQEGHGIGLSLCCRILQRHQGRIWAESELGKGSIFYFTLQRAP</sequence>
<dbReference type="PROSITE" id="PS50109">
    <property type="entry name" value="HIS_KIN"/>
    <property type="match status" value="1"/>
</dbReference>
<dbReference type="InterPro" id="IPR003594">
    <property type="entry name" value="HATPase_dom"/>
</dbReference>
<gene>
    <name evidence="8" type="ORF">MAGMO_3918</name>
</gene>
<dbReference type="GO" id="GO:0030295">
    <property type="term" value="F:protein kinase activator activity"/>
    <property type="evidence" value="ECO:0007669"/>
    <property type="project" value="TreeGrafter"/>
</dbReference>
<dbReference type="SUPFAM" id="SSF55874">
    <property type="entry name" value="ATPase domain of HSP90 chaperone/DNA topoisomerase II/histidine kinase"/>
    <property type="match status" value="1"/>
</dbReference>
<evidence type="ECO:0000256" key="4">
    <source>
        <dbReference type="ARBA" id="ARBA00022679"/>
    </source>
</evidence>
<dbReference type="PANTHER" id="PTHR42878:SF15">
    <property type="entry name" value="BACTERIOPHYTOCHROME"/>
    <property type="match status" value="1"/>
</dbReference>
<name>A0A1S7LQJ2_MAGMO</name>
<dbReference type="Gene3D" id="1.10.287.130">
    <property type="match status" value="1"/>
</dbReference>
<dbReference type="GO" id="GO:0007234">
    <property type="term" value="P:osmosensory signaling via phosphorelay pathway"/>
    <property type="evidence" value="ECO:0007669"/>
    <property type="project" value="TreeGrafter"/>
</dbReference>
<dbReference type="InterPro" id="IPR036097">
    <property type="entry name" value="HisK_dim/P_sf"/>
</dbReference>
<dbReference type="Pfam" id="PF00512">
    <property type="entry name" value="HisKA"/>
    <property type="match status" value="1"/>
</dbReference>
<dbReference type="SUPFAM" id="SSF47384">
    <property type="entry name" value="Homodimeric domain of signal transducing histidine kinase"/>
    <property type="match status" value="1"/>
</dbReference>
<dbReference type="InterPro" id="IPR036890">
    <property type="entry name" value="HATPase_C_sf"/>
</dbReference>
<evidence type="ECO:0000256" key="1">
    <source>
        <dbReference type="ARBA" id="ARBA00000085"/>
    </source>
</evidence>
<dbReference type="EC" id="2.7.13.3" evidence="2"/>
<evidence type="ECO:0000256" key="5">
    <source>
        <dbReference type="ARBA" id="ARBA00022777"/>
    </source>
</evidence>
<keyword evidence="5" id="KW-0418">Kinase</keyword>
<dbReference type="SMART" id="SM00388">
    <property type="entry name" value="HisKA"/>
    <property type="match status" value="1"/>
</dbReference>
<dbReference type="CDD" id="cd00130">
    <property type="entry name" value="PAS"/>
    <property type="match status" value="1"/>
</dbReference>
<organism evidence="8">
    <name type="scientific">Magnetococcus massalia (strain MO-1)</name>
    <dbReference type="NCBI Taxonomy" id="451514"/>
    <lineage>
        <taxon>Bacteria</taxon>
        <taxon>Pseudomonadati</taxon>
        <taxon>Pseudomonadota</taxon>
        <taxon>Magnetococcia</taxon>
        <taxon>Magnetococcales</taxon>
        <taxon>Magnetococcaceae</taxon>
        <taxon>Magnetococcus</taxon>
    </lineage>
</organism>
<reference evidence="8" key="1">
    <citation type="submission" date="2015-04" db="EMBL/GenBank/DDBJ databases">
        <authorList>
            <person name="Syromyatnikov M.Y."/>
            <person name="Popov V.N."/>
        </authorList>
    </citation>
    <scope>NUCLEOTIDE SEQUENCE</scope>
    <source>
        <strain evidence="8">MO-1</strain>
    </source>
</reference>
<keyword evidence="4" id="KW-0808">Transferase</keyword>
<feature type="domain" description="Histidine kinase" evidence="7">
    <location>
        <begin position="158"/>
        <end position="372"/>
    </location>
</feature>
<proteinExistence type="predicted"/>
<evidence type="ECO:0000259" key="7">
    <source>
        <dbReference type="PROSITE" id="PS50109"/>
    </source>
</evidence>
<dbReference type="Pfam" id="PF02518">
    <property type="entry name" value="HATPase_c"/>
    <property type="match status" value="1"/>
</dbReference>
<dbReference type="PANTHER" id="PTHR42878">
    <property type="entry name" value="TWO-COMPONENT HISTIDINE KINASE"/>
    <property type="match status" value="1"/>
</dbReference>
<dbReference type="InterPro" id="IPR000014">
    <property type="entry name" value="PAS"/>
</dbReference>
<dbReference type="Pfam" id="PF13426">
    <property type="entry name" value="PAS_9"/>
    <property type="match status" value="1"/>
</dbReference>
<comment type="catalytic activity">
    <reaction evidence="1">
        <text>ATP + protein L-histidine = ADP + protein N-phospho-L-histidine.</text>
        <dbReference type="EC" id="2.7.13.3"/>
    </reaction>
</comment>
<evidence type="ECO:0000256" key="6">
    <source>
        <dbReference type="ARBA" id="ARBA00023136"/>
    </source>
</evidence>
<evidence type="ECO:0000256" key="2">
    <source>
        <dbReference type="ARBA" id="ARBA00012438"/>
    </source>
</evidence>
<accession>A0A1S7LQJ2</accession>
<dbReference type="InterPro" id="IPR035965">
    <property type="entry name" value="PAS-like_dom_sf"/>
</dbReference>
<dbReference type="GO" id="GO:0000155">
    <property type="term" value="F:phosphorelay sensor kinase activity"/>
    <property type="evidence" value="ECO:0007669"/>
    <property type="project" value="InterPro"/>
</dbReference>
<dbReference type="FunFam" id="3.30.565.10:FF:000006">
    <property type="entry name" value="Sensor histidine kinase WalK"/>
    <property type="match status" value="1"/>
</dbReference>
<evidence type="ECO:0000256" key="3">
    <source>
        <dbReference type="ARBA" id="ARBA00022553"/>
    </source>
</evidence>
<evidence type="ECO:0000313" key="8">
    <source>
        <dbReference type="EMBL" id="CRH08046.1"/>
    </source>
</evidence>
<dbReference type="CDD" id="cd00082">
    <property type="entry name" value="HisKA"/>
    <property type="match status" value="1"/>
</dbReference>
<dbReference type="InterPro" id="IPR003661">
    <property type="entry name" value="HisK_dim/P_dom"/>
</dbReference>
<keyword evidence="6" id="KW-0472">Membrane</keyword>
<dbReference type="InterPro" id="IPR004358">
    <property type="entry name" value="Sig_transdc_His_kin-like_C"/>
</dbReference>
<dbReference type="InterPro" id="IPR050351">
    <property type="entry name" value="BphY/WalK/GraS-like"/>
</dbReference>
<dbReference type="Gene3D" id="3.30.565.10">
    <property type="entry name" value="Histidine kinase-like ATPase, C-terminal domain"/>
    <property type="match status" value="1"/>
</dbReference>
<dbReference type="NCBIfam" id="TIGR00229">
    <property type="entry name" value="sensory_box"/>
    <property type="match status" value="1"/>
</dbReference>
<dbReference type="Gene3D" id="3.30.450.20">
    <property type="entry name" value="PAS domain"/>
    <property type="match status" value="1"/>
</dbReference>
<dbReference type="GO" id="GO:0016020">
    <property type="term" value="C:membrane"/>
    <property type="evidence" value="ECO:0007669"/>
    <property type="project" value="UniProtKB-SubCell"/>
</dbReference>